<dbReference type="Gene3D" id="3.30.70.1280">
    <property type="entry name" value="SP0830-like domains"/>
    <property type="match status" value="1"/>
</dbReference>
<dbReference type="PIRSF" id="PIRSF008502">
    <property type="entry name" value="UCP008502"/>
    <property type="match status" value="1"/>
</dbReference>
<dbReference type="SUPFAM" id="SSF160379">
    <property type="entry name" value="SP0830-like"/>
    <property type="match status" value="1"/>
</dbReference>
<proteinExistence type="predicted"/>
<dbReference type="InterPro" id="IPR012545">
    <property type="entry name" value="DUF1697"/>
</dbReference>
<name>A0A1J5QGH1_9ZZZZ</name>
<dbReference type="AlphaFoldDB" id="A0A1J5QGH1"/>
<protein>
    <recommendedName>
        <fullName evidence="2">Protein containing DUF1697</fullName>
    </recommendedName>
</protein>
<evidence type="ECO:0008006" key="2">
    <source>
        <dbReference type="Google" id="ProtNLM"/>
    </source>
</evidence>
<dbReference type="Pfam" id="PF08002">
    <property type="entry name" value="DUF1697"/>
    <property type="match status" value="1"/>
</dbReference>
<evidence type="ECO:0000313" key="1">
    <source>
        <dbReference type="EMBL" id="OIQ82560.1"/>
    </source>
</evidence>
<sequence>MGTWIALLKGVNVGGKHILPMKTLVTELETLGLTDVKTYIQSGNIVFRDSKRTAATLASEIGRTIEARFGFDPHVVVISHKDFASAVAGNPFRESVNDENGKTLHLFFLDKTPLTLDQDRLKALIRPSERWHLEGRVFYLYTPEGFGDSKLASQVEKVLGVSTTARNWRTVCALLDLADPSD</sequence>
<gene>
    <name evidence="1" type="ORF">GALL_356590</name>
</gene>
<organism evidence="1">
    <name type="scientific">mine drainage metagenome</name>
    <dbReference type="NCBI Taxonomy" id="410659"/>
    <lineage>
        <taxon>unclassified sequences</taxon>
        <taxon>metagenomes</taxon>
        <taxon>ecological metagenomes</taxon>
    </lineage>
</organism>
<dbReference type="PANTHER" id="PTHR36439:SF1">
    <property type="entry name" value="DUF1697 DOMAIN-CONTAINING PROTEIN"/>
    <property type="match status" value="1"/>
</dbReference>
<dbReference type="EMBL" id="MLJW01000791">
    <property type="protein sequence ID" value="OIQ82560.1"/>
    <property type="molecule type" value="Genomic_DNA"/>
</dbReference>
<accession>A0A1J5QGH1</accession>
<comment type="caution">
    <text evidence="1">The sequence shown here is derived from an EMBL/GenBank/DDBJ whole genome shotgun (WGS) entry which is preliminary data.</text>
</comment>
<reference evidence="1" key="1">
    <citation type="submission" date="2016-10" db="EMBL/GenBank/DDBJ databases">
        <title>Sequence of Gallionella enrichment culture.</title>
        <authorList>
            <person name="Poehlein A."/>
            <person name="Muehling M."/>
            <person name="Daniel R."/>
        </authorList>
    </citation>
    <scope>NUCLEOTIDE SEQUENCE</scope>
</reference>
<dbReference type="PANTHER" id="PTHR36439">
    <property type="entry name" value="BLL4334 PROTEIN"/>
    <property type="match status" value="1"/>
</dbReference>